<evidence type="ECO:0000256" key="7">
    <source>
        <dbReference type="SAM" id="Phobius"/>
    </source>
</evidence>
<keyword evidence="10" id="KW-1185">Reference proteome</keyword>
<evidence type="ECO:0000256" key="4">
    <source>
        <dbReference type="ARBA" id="ARBA00022989"/>
    </source>
</evidence>
<protein>
    <submittedName>
        <fullName evidence="9">Putative membrane protein</fullName>
    </submittedName>
</protein>
<evidence type="ECO:0000256" key="5">
    <source>
        <dbReference type="ARBA" id="ARBA00023136"/>
    </source>
</evidence>
<evidence type="ECO:0000256" key="1">
    <source>
        <dbReference type="ARBA" id="ARBA00004651"/>
    </source>
</evidence>
<reference evidence="9 10" key="1">
    <citation type="submission" date="2020-08" db="EMBL/GenBank/DDBJ databases">
        <title>Sequencing the genomes of 1000 actinobacteria strains.</title>
        <authorList>
            <person name="Klenk H.-P."/>
        </authorList>
    </citation>
    <scope>NUCLEOTIDE SEQUENCE [LARGE SCALE GENOMIC DNA]</scope>
    <source>
        <strain evidence="9 10">DSM 45582</strain>
    </source>
</reference>
<keyword evidence="4 7" id="KW-1133">Transmembrane helix</keyword>
<evidence type="ECO:0000256" key="6">
    <source>
        <dbReference type="SAM" id="MobiDB-lite"/>
    </source>
</evidence>
<evidence type="ECO:0000259" key="8">
    <source>
        <dbReference type="Pfam" id="PF13396"/>
    </source>
</evidence>
<organism evidence="9 10">
    <name type="scientific">Saccharopolyspora gloriosae</name>
    <dbReference type="NCBI Taxonomy" id="455344"/>
    <lineage>
        <taxon>Bacteria</taxon>
        <taxon>Bacillati</taxon>
        <taxon>Actinomycetota</taxon>
        <taxon>Actinomycetes</taxon>
        <taxon>Pseudonocardiales</taxon>
        <taxon>Pseudonocardiaceae</taxon>
        <taxon>Saccharopolyspora</taxon>
    </lineage>
</organism>
<dbReference type="Proteomes" id="UP000580474">
    <property type="component" value="Unassembled WGS sequence"/>
</dbReference>
<sequence length="103" mass="10750">MLNAQLALAQTAADNPPETIWSILFLIGLGLVALGFLALFIGALVSIFRSETDSATKAVWALIVVMAPVLGCVLWFVFGRSSARGPGNGPAQQQPVEQDPAAA</sequence>
<keyword evidence="5 7" id="KW-0472">Membrane</keyword>
<evidence type="ECO:0000313" key="10">
    <source>
        <dbReference type="Proteomes" id="UP000580474"/>
    </source>
</evidence>
<gene>
    <name evidence="9" type="ORF">BJ969_004433</name>
</gene>
<dbReference type="RefSeq" id="WP_184481622.1">
    <property type="nucleotide sequence ID" value="NZ_JACHIV010000001.1"/>
</dbReference>
<accession>A0A840NMW3</accession>
<dbReference type="InterPro" id="IPR027379">
    <property type="entry name" value="CLS_N"/>
</dbReference>
<name>A0A840NMW3_9PSEU</name>
<evidence type="ECO:0000256" key="3">
    <source>
        <dbReference type="ARBA" id="ARBA00022692"/>
    </source>
</evidence>
<feature type="region of interest" description="Disordered" evidence="6">
    <location>
        <begin position="84"/>
        <end position="103"/>
    </location>
</feature>
<keyword evidence="3 7" id="KW-0812">Transmembrane</keyword>
<keyword evidence="2" id="KW-1003">Cell membrane</keyword>
<feature type="transmembrane region" description="Helical" evidence="7">
    <location>
        <begin position="20"/>
        <end position="47"/>
    </location>
</feature>
<feature type="transmembrane region" description="Helical" evidence="7">
    <location>
        <begin position="59"/>
        <end position="78"/>
    </location>
</feature>
<comment type="caution">
    <text evidence="9">The sequence shown here is derived from an EMBL/GenBank/DDBJ whole genome shotgun (WGS) entry which is preliminary data.</text>
</comment>
<dbReference type="EMBL" id="JACHIV010000001">
    <property type="protein sequence ID" value="MBB5071345.1"/>
    <property type="molecule type" value="Genomic_DNA"/>
</dbReference>
<comment type="subcellular location">
    <subcellularLocation>
        <location evidence="1">Cell membrane</location>
        <topology evidence="1">Multi-pass membrane protein</topology>
    </subcellularLocation>
</comment>
<dbReference type="GO" id="GO:0005886">
    <property type="term" value="C:plasma membrane"/>
    <property type="evidence" value="ECO:0007669"/>
    <property type="project" value="UniProtKB-SubCell"/>
</dbReference>
<proteinExistence type="predicted"/>
<dbReference type="Pfam" id="PF13396">
    <property type="entry name" value="PLDc_N"/>
    <property type="match status" value="1"/>
</dbReference>
<feature type="domain" description="Cardiolipin synthase N-terminal" evidence="8">
    <location>
        <begin position="38"/>
        <end position="80"/>
    </location>
</feature>
<dbReference type="AlphaFoldDB" id="A0A840NMW3"/>
<evidence type="ECO:0000313" key="9">
    <source>
        <dbReference type="EMBL" id="MBB5071345.1"/>
    </source>
</evidence>
<evidence type="ECO:0000256" key="2">
    <source>
        <dbReference type="ARBA" id="ARBA00022475"/>
    </source>
</evidence>